<accession>A0A0E9VTE2</accession>
<proteinExistence type="predicted"/>
<dbReference type="EMBL" id="GBXM01027260">
    <property type="protein sequence ID" value="JAH81317.1"/>
    <property type="molecule type" value="Transcribed_RNA"/>
</dbReference>
<protein>
    <submittedName>
        <fullName evidence="1">Uncharacterized protein</fullName>
    </submittedName>
</protein>
<sequence>MIQMGLITANAFGVSPRAIKTRCYAPGSSTVRRTLSD</sequence>
<reference evidence="1" key="1">
    <citation type="submission" date="2014-11" db="EMBL/GenBank/DDBJ databases">
        <authorList>
            <person name="Amaro Gonzalez C."/>
        </authorList>
    </citation>
    <scope>NUCLEOTIDE SEQUENCE</scope>
</reference>
<reference evidence="1" key="2">
    <citation type="journal article" date="2015" name="Fish Shellfish Immunol.">
        <title>Early steps in the European eel (Anguilla anguilla)-Vibrio vulnificus interaction in the gills: Role of the RtxA13 toxin.</title>
        <authorList>
            <person name="Callol A."/>
            <person name="Pajuelo D."/>
            <person name="Ebbesson L."/>
            <person name="Teles M."/>
            <person name="MacKenzie S."/>
            <person name="Amaro C."/>
        </authorList>
    </citation>
    <scope>NUCLEOTIDE SEQUENCE</scope>
</reference>
<evidence type="ECO:0000313" key="1">
    <source>
        <dbReference type="EMBL" id="JAH81317.1"/>
    </source>
</evidence>
<organism evidence="1">
    <name type="scientific">Anguilla anguilla</name>
    <name type="common">European freshwater eel</name>
    <name type="synonym">Muraena anguilla</name>
    <dbReference type="NCBI Taxonomy" id="7936"/>
    <lineage>
        <taxon>Eukaryota</taxon>
        <taxon>Metazoa</taxon>
        <taxon>Chordata</taxon>
        <taxon>Craniata</taxon>
        <taxon>Vertebrata</taxon>
        <taxon>Euteleostomi</taxon>
        <taxon>Actinopterygii</taxon>
        <taxon>Neopterygii</taxon>
        <taxon>Teleostei</taxon>
        <taxon>Anguilliformes</taxon>
        <taxon>Anguillidae</taxon>
        <taxon>Anguilla</taxon>
    </lineage>
</organism>
<name>A0A0E9VTE2_ANGAN</name>
<dbReference type="AlphaFoldDB" id="A0A0E9VTE2"/>